<evidence type="ECO:0000256" key="1">
    <source>
        <dbReference type="ARBA" id="ARBA00000085"/>
    </source>
</evidence>
<dbReference type="InterPro" id="IPR050482">
    <property type="entry name" value="Sensor_HK_TwoCompSys"/>
</dbReference>
<dbReference type="AlphaFoldDB" id="A0AB39HS87"/>
<organism evidence="12">
    <name type="scientific">Ornithinibacillus sp. 4-3</name>
    <dbReference type="NCBI Taxonomy" id="3231488"/>
    <lineage>
        <taxon>Bacteria</taxon>
        <taxon>Bacillati</taxon>
        <taxon>Bacillota</taxon>
        <taxon>Bacilli</taxon>
        <taxon>Bacillales</taxon>
        <taxon>Bacillaceae</taxon>
        <taxon>Ornithinibacillus</taxon>
    </lineage>
</organism>
<dbReference type="InterPro" id="IPR036890">
    <property type="entry name" value="HATPase_C_sf"/>
</dbReference>
<evidence type="ECO:0000256" key="6">
    <source>
        <dbReference type="ARBA" id="ARBA00022777"/>
    </source>
</evidence>
<name>A0AB39HS87_9BACI</name>
<evidence type="ECO:0000256" key="9">
    <source>
        <dbReference type="SAM" id="Coils"/>
    </source>
</evidence>
<dbReference type="GO" id="GO:0016020">
    <property type="term" value="C:membrane"/>
    <property type="evidence" value="ECO:0007669"/>
    <property type="project" value="InterPro"/>
</dbReference>
<dbReference type="PANTHER" id="PTHR24421:SF10">
    <property type="entry name" value="NITRATE_NITRITE SENSOR PROTEIN NARQ"/>
    <property type="match status" value="1"/>
</dbReference>
<dbReference type="PANTHER" id="PTHR24421">
    <property type="entry name" value="NITRATE/NITRITE SENSOR PROTEIN NARX-RELATED"/>
    <property type="match status" value="1"/>
</dbReference>
<keyword evidence="5" id="KW-0547">Nucleotide-binding</keyword>
<evidence type="ECO:0000256" key="5">
    <source>
        <dbReference type="ARBA" id="ARBA00022741"/>
    </source>
</evidence>
<feature type="coiled-coil region" evidence="9">
    <location>
        <begin position="159"/>
        <end position="186"/>
    </location>
</feature>
<keyword evidence="10" id="KW-0812">Transmembrane</keyword>
<keyword evidence="6 12" id="KW-0418">Kinase</keyword>
<evidence type="ECO:0000256" key="3">
    <source>
        <dbReference type="ARBA" id="ARBA00022553"/>
    </source>
</evidence>
<keyword evidence="8" id="KW-0902">Two-component regulatory system</keyword>
<accession>A0AB39HS87</accession>
<sequence length="386" mass="44065">MYLYWIWFLFHVATWMLGFVYFGDNISEMTWRLLGLSIFFILFFIMPLVRQHPIIITFLLSISSVISVITLFPMQQESFNPFLLLILSLLIGEAYFRLSNRLASIVAGVSVIGVIVILLNIVPSISIISLILLYLILFFAAVILFKRTKNDRDDLFARYDALLSEYRNIKRRLASEEETARQEERVLIGHEIHDSVGHKLTALLMQLEVFRLQASESDKLHVESLKKLANESLEETRNAVKMLKSNDVGGLPGILRLIRKLETESFIRIHFSVKHGAFAAPLTGEQSFVIYRSVQEGLTNIMKHSNAREAEVMFETPGGSVFRFEISNPVKNDNRFQEGFGLASMRERIEKVGGELYVEKTDGQFIVRGLLKLAELGEVYDSNTTS</sequence>
<dbReference type="GO" id="GO:0046983">
    <property type="term" value="F:protein dimerization activity"/>
    <property type="evidence" value="ECO:0007669"/>
    <property type="project" value="InterPro"/>
</dbReference>
<evidence type="ECO:0000256" key="8">
    <source>
        <dbReference type="ARBA" id="ARBA00023012"/>
    </source>
</evidence>
<feature type="transmembrane region" description="Helical" evidence="10">
    <location>
        <begin position="127"/>
        <end position="145"/>
    </location>
</feature>
<dbReference type="GO" id="GO:0000155">
    <property type="term" value="F:phosphorelay sensor kinase activity"/>
    <property type="evidence" value="ECO:0007669"/>
    <property type="project" value="InterPro"/>
</dbReference>
<keyword evidence="7" id="KW-0067">ATP-binding</keyword>
<feature type="transmembrane region" description="Helical" evidence="10">
    <location>
        <begin position="29"/>
        <end position="49"/>
    </location>
</feature>
<dbReference type="CDD" id="cd16917">
    <property type="entry name" value="HATPase_UhpB-NarQ-NarX-like"/>
    <property type="match status" value="1"/>
</dbReference>
<proteinExistence type="predicted"/>
<protein>
    <recommendedName>
        <fullName evidence="2">histidine kinase</fullName>
        <ecNumber evidence="2">2.7.13.3</ecNumber>
    </recommendedName>
</protein>
<keyword evidence="9" id="KW-0175">Coiled coil</keyword>
<feature type="transmembrane region" description="Helical" evidence="10">
    <location>
        <begin position="5"/>
        <end position="23"/>
    </location>
</feature>
<gene>
    <name evidence="12" type="ORF">AB4Y30_08030</name>
</gene>
<dbReference type="RefSeq" id="WP_368654961.1">
    <property type="nucleotide sequence ID" value="NZ_CP162599.1"/>
</dbReference>
<reference evidence="12" key="1">
    <citation type="submission" date="2024-07" db="EMBL/GenBank/DDBJ databases">
        <title>Halotolerant mesophilic bacterium Ornithinibacillus sp. 4-3, sp. nov., isolated from soil.</title>
        <authorList>
            <person name="Sidarenka A.V."/>
            <person name="Guliayeva D.E."/>
            <person name="Leanovich S.I."/>
            <person name="Hileuskaya K.S."/>
            <person name="Akhremchuk A.E."/>
            <person name="Sikolenko M.A."/>
            <person name="Valentovich L.N."/>
        </authorList>
    </citation>
    <scope>NUCLEOTIDE SEQUENCE</scope>
    <source>
        <strain evidence="12">4-3</strain>
    </source>
</reference>
<evidence type="ECO:0000259" key="11">
    <source>
        <dbReference type="Pfam" id="PF07730"/>
    </source>
</evidence>
<evidence type="ECO:0000313" key="12">
    <source>
        <dbReference type="EMBL" id="XDK34287.1"/>
    </source>
</evidence>
<dbReference type="Gene3D" id="3.30.565.10">
    <property type="entry name" value="Histidine kinase-like ATPase, C-terminal domain"/>
    <property type="match status" value="1"/>
</dbReference>
<keyword evidence="3" id="KW-0597">Phosphoprotein</keyword>
<evidence type="ECO:0000256" key="7">
    <source>
        <dbReference type="ARBA" id="ARBA00022840"/>
    </source>
</evidence>
<dbReference type="GO" id="GO:0005524">
    <property type="term" value="F:ATP binding"/>
    <property type="evidence" value="ECO:0007669"/>
    <property type="project" value="UniProtKB-KW"/>
</dbReference>
<comment type="catalytic activity">
    <reaction evidence="1">
        <text>ATP + protein L-histidine = ADP + protein N-phospho-L-histidine.</text>
        <dbReference type="EC" id="2.7.13.3"/>
    </reaction>
</comment>
<evidence type="ECO:0000256" key="2">
    <source>
        <dbReference type="ARBA" id="ARBA00012438"/>
    </source>
</evidence>
<feature type="transmembrane region" description="Helical" evidence="10">
    <location>
        <begin position="54"/>
        <end position="72"/>
    </location>
</feature>
<feature type="transmembrane region" description="Helical" evidence="10">
    <location>
        <begin position="78"/>
        <end position="96"/>
    </location>
</feature>
<evidence type="ECO:0000256" key="10">
    <source>
        <dbReference type="SAM" id="Phobius"/>
    </source>
</evidence>
<evidence type="ECO:0000256" key="4">
    <source>
        <dbReference type="ARBA" id="ARBA00022679"/>
    </source>
</evidence>
<dbReference type="Gene3D" id="1.20.5.1930">
    <property type="match status" value="1"/>
</dbReference>
<keyword evidence="10" id="KW-0472">Membrane</keyword>
<feature type="domain" description="Signal transduction histidine kinase subgroup 3 dimerisation and phosphoacceptor" evidence="11">
    <location>
        <begin position="184"/>
        <end position="245"/>
    </location>
</feature>
<keyword evidence="10" id="KW-1133">Transmembrane helix</keyword>
<dbReference type="Pfam" id="PF07730">
    <property type="entry name" value="HisKA_3"/>
    <property type="match status" value="1"/>
</dbReference>
<dbReference type="InterPro" id="IPR011712">
    <property type="entry name" value="Sig_transdc_His_kin_sub3_dim/P"/>
</dbReference>
<dbReference type="EC" id="2.7.13.3" evidence="2"/>
<dbReference type="EMBL" id="CP162599">
    <property type="protein sequence ID" value="XDK34287.1"/>
    <property type="molecule type" value="Genomic_DNA"/>
</dbReference>
<keyword evidence="4" id="KW-0808">Transferase</keyword>